<evidence type="ECO:0000256" key="4">
    <source>
        <dbReference type="ARBA" id="ARBA00023136"/>
    </source>
</evidence>
<feature type="transmembrane region" description="Helical" evidence="5">
    <location>
        <begin position="110"/>
        <end position="127"/>
    </location>
</feature>
<proteinExistence type="predicted"/>
<dbReference type="AlphaFoldDB" id="A0A810Q937"/>
<feature type="domain" description="Integral membrane bound transporter" evidence="6">
    <location>
        <begin position="357"/>
        <end position="478"/>
    </location>
</feature>
<dbReference type="Proteomes" id="UP000679848">
    <property type="component" value="Chromosome"/>
</dbReference>
<keyword evidence="8" id="KW-1185">Reference proteome</keyword>
<evidence type="ECO:0000256" key="2">
    <source>
        <dbReference type="ARBA" id="ARBA00022692"/>
    </source>
</evidence>
<accession>A0A810Q937</accession>
<feature type="transmembrane region" description="Helical" evidence="5">
    <location>
        <begin position="419"/>
        <end position="438"/>
    </location>
</feature>
<dbReference type="InterPro" id="IPR049453">
    <property type="entry name" value="Memb_transporter_dom"/>
</dbReference>
<protein>
    <submittedName>
        <fullName evidence="7">FUSC family protein</fullName>
    </submittedName>
</protein>
<keyword evidence="4 5" id="KW-0472">Membrane</keyword>
<evidence type="ECO:0000256" key="5">
    <source>
        <dbReference type="SAM" id="Phobius"/>
    </source>
</evidence>
<dbReference type="KEGG" id="pfaa:MM59RIKEN_00910"/>
<dbReference type="GO" id="GO:0016020">
    <property type="term" value="C:membrane"/>
    <property type="evidence" value="ECO:0007669"/>
    <property type="project" value="UniProtKB-SubCell"/>
</dbReference>
<feature type="transmembrane region" description="Helical" evidence="5">
    <location>
        <begin position="395"/>
        <end position="412"/>
    </location>
</feature>
<gene>
    <name evidence="7" type="ORF">MM59RIKEN_00910</name>
</gene>
<evidence type="ECO:0000259" key="6">
    <source>
        <dbReference type="Pfam" id="PF13515"/>
    </source>
</evidence>
<dbReference type="RefSeq" id="WP_213542387.1">
    <property type="nucleotide sequence ID" value="NZ_AP023420.1"/>
</dbReference>
<dbReference type="Pfam" id="PF13515">
    <property type="entry name" value="FUSC_2"/>
    <property type="match status" value="1"/>
</dbReference>
<reference evidence="7" key="1">
    <citation type="submission" date="2020-09" db="EMBL/GenBank/DDBJ databases">
        <title>New species isolated from human feces.</title>
        <authorList>
            <person name="Kitahara M."/>
            <person name="Shigeno Y."/>
            <person name="Shime M."/>
            <person name="Matsumoto Y."/>
            <person name="Nakamura S."/>
            <person name="Motooka D."/>
            <person name="Fukuoka S."/>
            <person name="Nishikawa H."/>
            <person name="Benno Y."/>
        </authorList>
    </citation>
    <scope>NUCLEOTIDE SEQUENCE</scope>
    <source>
        <strain evidence="7">MM59</strain>
    </source>
</reference>
<feature type="transmembrane region" description="Helical" evidence="5">
    <location>
        <begin position="85"/>
        <end position="103"/>
    </location>
</feature>
<evidence type="ECO:0000256" key="3">
    <source>
        <dbReference type="ARBA" id="ARBA00022989"/>
    </source>
</evidence>
<sequence>MPEPVASWYQTFTRAFRNAFPIILFFLTAFCTVYLFFGLSYVILVSIITVFFQGRYQQNNSLWRYLRLLFLGTLLLLLTYLSSRSLMLCILLNILVPFVLVFTQSSQFNPKGYFSYAMLFVFLTLMPPTTPTELLTELVVFWFCVCLLTVSLWGYRYFFGVPSTPLTLDGTLSELAELIPLLIYPERQRELEQRFQQLLHDFHQLSYHQNFFSIQSRETQVHDMVATLVQRFSYLISDYEWRGELDQSRISALEELSAFLRETVPLLDTPAQARQLEAAQQLLNRMSIPEGRIRIFCRSLLHMLILLLRTRGALSQPPRAVHRISWGELLQQTRLRLSLESFEMRFAMRLSIVMALSCTISYVLPITHSYWIPLNAFLLLQPSCEDSSYRMKTRPIGTLIGCCIEFLVYPFLPSVGVQLLFALVMISLMYCSTPGTWYQPIFSTCYALTLTSMTLNETTAITLRIVYLGAAVILVFLVNRFFFPIRKEALFTHNIKALFSLHNRYWDIIRKGLSQDTELSVSCEILTHFHMLYEECVAYLKRASAFPLRNDLQTVLLTLWHMFSELEQMHYMVRAKRVDPEEKPAILDLISAIQKDLYPIIRYQDFTPLKEQIHCRDKDLAYLLHEYLGHAESLLQYKACIPF</sequence>
<feature type="transmembrane region" description="Helical" evidence="5">
    <location>
        <begin position="139"/>
        <end position="158"/>
    </location>
</feature>
<feature type="transmembrane region" description="Helical" evidence="5">
    <location>
        <begin position="346"/>
        <end position="364"/>
    </location>
</feature>
<evidence type="ECO:0000313" key="7">
    <source>
        <dbReference type="EMBL" id="BCK82772.1"/>
    </source>
</evidence>
<keyword evidence="2 5" id="KW-0812">Transmembrane</keyword>
<feature type="transmembrane region" description="Helical" evidence="5">
    <location>
        <begin position="458"/>
        <end position="478"/>
    </location>
</feature>
<feature type="transmembrane region" description="Helical" evidence="5">
    <location>
        <begin position="62"/>
        <end position="79"/>
    </location>
</feature>
<evidence type="ECO:0000313" key="8">
    <source>
        <dbReference type="Proteomes" id="UP000679848"/>
    </source>
</evidence>
<keyword evidence="3 5" id="KW-1133">Transmembrane helix</keyword>
<comment type="subcellular location">
    <subcellularLocation>
        <location evidence="1">Membrane</location>
        <topology evidence="1">Multi-pass membrane protein</topology>
    </subcellularLocation>
</comment>
<name>A0A810Q937_9FIRM</name>
<feature type="transmembrane region" description="Helical" evidence="5">
    <location>
        <begin position="20"/>
        <end position="50"/>
    </location>
</feature>
<dbReference type="EMBL" id="AP023420">
    <property type="protein sequence ID" value="BCK82772.1"/>
    <property type="molecule type" value="Genomic_DNA"/>
</dbReference>
<evidence type="ECO:0000256" key="1">
    <source>
        <dbReference type="ARBA" id="ARBA00004141"/>
    </source>
</evidence>
<organism evidence="7 8">
    <name type="scientific">Pusillibacter faecalis</name>
    <dbReference type="NCBI Taxonomy" id="2714358"/>
    <lineage>
        <taxon>Bacteria</taxon>
        <taxon>Bacillati</taxon>
        <taxon>Bacillota</taxon>
        <taxon>Clostridia</taxon>
        <taxon>Eubacteriales</taxon>
        <taxon>Oscillospiraceae</taxon>
        <taxon>Pusillibacter</taxon>
    </lineage>
</organism>